<protein>
    <submittedName>
        <fullName evidence="2">Uncharacterized protein</fullName>
    </submittedName>
</protein>
<comment type="caution">
    <text evidence="2">The sequence shown here is derived from an EMBL/GenBank/DDBJ whole genome shotgun (WGS) entry which is preliminary data.</text>
</comment>
<keyword evidence="1" id="KW-1133">Transmembrane helix</keyword>
<keyword evidence="1" id="KW-0472">Membrane</keyword>
<reference evidence="2 3" key="1">
    <citation type="journal article" date="2015" name="Nature">
        <title>rRNA introns, odd ribosomes, and small enigmatic genomes across a large radiation of phyla.</title>
        <authorList>
            <person name="Brown C.T."/>
            <person name="Hug L.A."/>
            <person name="Thomas B.C."/>
            <person name="Sharon I."/>
            <person name="Castelle C.J."/>
            <person name="Singh A."/>
            <person name="Wilkins M.J."/>
            <person name="Williams K.H."/>
            <person name="Banfield J.F."/>
        </authorList>
    </citation>
    <scope>NUCLEOTIDE SEQUENCE [LARGE SCALE GENOMIC DNA]</scope>
</reference>
<sequence length="132" mass="15668">MKDKNLEKKILKGVYRLETKRTTTYLLIRVFFGLLFLLSTFVFASVTIDILNEQNSFDLLDFFRDDFEVIKKYLFENLIDFFQEIPQPLFYVSVISILLVLATVFILVKNFKKIKNKLVAIYKFQSSKDKTK</sequence>
<evidence type="ECO:0000256" key="1">
    <source>
        <dbReference type="SAM" id="Phobius"/>
    </source>
</evidence>
<evidence type="ECO:0000313" key="2">
    <source>
        <dbReference type="EMBL" id="KKQ25523.1"/>
    </source>
</evidence>
<organism evidence="2 3">
    <name type="scientific">Candidatus Roizmanbacteria bacterium GW2011_GWC2_37_13</name>
    <dbReference type="NCBI Taxonomy" id="1618486"/>
    <lineage>
        <taxon>Bacteria</taxon>
        <taxon>Candidatus Roizmaniibacteriota</taxon>
    </lineage>
</organism>
<evidence type="ECO:0000313" key="3">
    <source>
        <dbReference type="Proteomes" id="UP000034917"/>
    </source>
</evidence>
<dbReference type="AlphaFoldDB" id="A0A0G0G2W0"/>
<accession>A0A0G0G2W0</accession>
<gene>
    <name evidence="2" type="ORF">US40_C0007G0022</name>
</gene>
<feature type="transmembrane region" description="Helical" evidence="1">
    <location>
        <begin position="89"/>
        <end position="108"/>
    </location>
</feature>
<dbReference type="Proteomes" id="UP000034917">
    <property type="component" value="Unassembled WGS sequence"/>
</dbReference>
<name>A0A0G0G2W0_9BACT</name>
<keyword evidence="1" id="KW-0812">Transmembrane</keyword>
<feature type="transmembrane region" description="Helical" evidence="1">
    <location>
        <begin position="26"/>
        <end position="48"/>
    </location>
</feature>
<proteinExistence type="predicted"/>
<dbReference type="EMBL" id="LBSV01000007">
    <property type="protein sequence ID" value="KKQ25523.1"/>
    <property type="molecule type" value="Genomic_DNA"/>
</dbReference>